<dbReference type="InterPro" id="IPR032710">
    <property type="entry name" value="NTF2-like_dom_sf"/>
</dbReference>
<dbReference type="EMBL" id="JAXIVS010000004">
    <property type="protein sequence ID" value="MDY7227419.1"/>
    <property type="molecule type" value="Genomic_DNA"/>
</dbReference>
<keyword evidence="1" id="KW-0732">Signal</keyword>
<dbReference type="PANTHER" id="PTHR38436:SF1">
    <property type="entry name" value="ESTER CYCLASE"/>
    <property type="match status" value="1"/>
</dbReference>
<name>A0ABU5H1W1_9BACT</name>
<dbReference type="Proteomes" id="UP001291309">
    <property type="component" value="Unassembled WGS sequence"/>
</dbReference>
<dbReference type="Gene3D" id="3.10.450.50">
    <property type="match status" value="1"/>
</dbReference>
<feature type="signal peptide" evidence="1">
    <location>
        <begin position="1"/>
        <end position="22"/>
    </location>
</feature>
<dbReference type="InterPro" id="IPR009959">
    <property type="entry name" value="Cyclase_SnoaL-like"/>
</dbReference>
<sequence length="171" mass="19045">MNRLPLLLTLALLTGCATTSGARNLTAEEENKRLARAFIEEIYNQRQLDRIPVYVAPDFVDLSQNASPEDRGPDSVRKQVEQSIQAIPDLRFDIQHLISEGDLVLIHWKATGTDAKAVDEAGQPRPLTLHGHSLFRMRAGQLLESWDITDQLGMLLQRGYKLLPPPAVSAP</sequence>
<comment type="caution">
    <text evidence="2">The sequence shown here is derived from an EMBL/GenBank/DDBJ whole genome shotgun (WGS) entry which is preliminary data.</text>
</comment>
<dbReference type="Pfam" id="PF07366">
    <property type="entry name" value="SnoaL"/>
    <property type="match status" value="1"/>
</dbReference>
<protein>
    <submittedName>
        <fullName evidence="2">Ester cyclase</fullName>
    </submittedName>
</protein>
<feature type="chain" id="PRO_5046944722" evidence="1">
    <location>
        <begin position="23"/>
        <end position="171"/>
    </location>
</feature>
<dbReference type="SUPFAM" id="SSF54427">
    <property type="entry name" value="NTF2-like"/>
    <property type="match status" value="1"/>
</dbReference>
<dbReference type="PANTHER" id="PTHR38436">
    <property type="entry name" value="POLYKETIDE CYCLASE SNOAL-LIKE DOMAIN"/>
    <property type="match status" value="1"/>
</dbReference>
<gene>
    <name evidence="2" type="ORF">SYV04_13490</name>
</gene>
<reference evidence="2 3" key="1">
    <citation type="submission" date="2023-12" db="EMBL/GenBank/DDBJ databases">
        <title>the genome sequence of Hyalangium sp. s54d21.</title>
        <authorList>
            <person name="Zhang X."/>
        </authorList>
    </citation>
    <scope>NUCLEOTIDE SEQUENCE [LARGE SCALE GENOMIC DNA]</scope>
    <source>
        <strain evidence="3">s54d21</strain>
    </source>
</reference>
<dbReference type="PROSITE" id="PS51257">
    <property type="entry name" value="PROKAR_LIPOPROTEIN"/>
    <property type="match status" value="1"/>
</dbReference>
<evidence type="ECO:0000313" key="2">
    <source>
        <dbReference type="EMBL" id="MDY7227419.1"/>
    </source>
</evidence>
<evidence type="ECO:0000313" key="3">
    <source>
        <dbReference type="Proteomes" id="UP001291309"/>
    </source>
</evidence>
<organism evidence="2 3">
    <name type="scientific">Hyalangium rubrum</name>
    <dbReference type="NCBI Taxonomy" id="3103134"/>
    <lineage>
        <taxon>Bacteria</taxon>
        <taxon>Pseudomonadati</taxon>
        <taxon>Myxococcota</taxon>
        <taxon>Myxococcia</taxon>
        <taxon>Myxococcales</taxon>
        <taxon>Cystobacterineae</taxon>
        <taxon>Archangiaceae</taxon>
        <taxon>Hyalangium</taxon>
    </lineage>
</organism>
<dbReference type="RefSeq" id="WP_321546143.1">
    <property type="nucleotide sequence ID" value="NZ_JAXIVS010000004.1"/>
</dbReference>
<evidence type="ECO:0000256" key="1">
    <source>
        <dbReference type="SAM" id="SignalP"/>
    </source>
</evidence>
<accession>A0ABU5H1W1</accession>
<proteinExistence type="predicted"/>
<keyword evidence="3" id="KW-1185">Reference proteome</keyword>